<dbReference type="eggNOG" id="COG4585">
    <property type="taxonomic scope" value="Bacteria"/>
</dbReference>
<dbReference type="GO" id="GO:0000155">
    <property type="term" value="F:phosphorelay sensor kinase activity"/>
    <property type="evidence" value="ECO:0007669"/>
    <property type="project" value="InterPro"/>
</dbReference>
<dbReference type="InterPro" id="IPR015943">
    <property type="entry name" value="WD40/YVTN_repeat-like_dom_sf"/>
</dbReference>
<accession>S7VXN7</accession>
<evidence type="ECO:0000259" key="4">
    <source>
        <dbReference type="Pfam" id="PF07730"/>
    </source>
</evidence>
<dbReference type="AlphaFoldDB" id="S7VXN7"/>
<dbReference type="InterPro" id="IPR036890">
    <property type="entry name" value="HATPase_C_sf"/>
</dbReference>
<evidence type="ECO:0000259" key="3">
    <source>
        <dbReference type="Pfam" id="PF07495"/>
    </source>
</evidence>
<dbReference type="Gene3D" id="2.60.40.10">
    <property type="entry name" value="Immunoglobulins"/>
    <property type="match status" value="1"/>
</dbReference>
<dbReference type="eggNOG" id="COG3292">
    <property type="taxonomic scope" value="Bacteria"/>
</dbReference>
<protein>
    <submittedName>
        <fullName evidence="5">Two-component system sensor histidine kinase/response</fullName>
    </submittedName>
</protein>
<dbReference type="PANTHER" id="PTHR43547">
    <property type="entry name" value="TWO-COMPONENT HISTIDINE KINASE"/>
    <property type="match status" value="1"/>
</dbReference>
<keyword evidence="1" id="KW-0597">Phosphoprotein</keyword>
<dbReference type="STRING" id="641526.ADIWIN_0759"/>
<dbReference type="GO" id="GO:0046983">
    <property type="term" value="F:protein dimerization activity"/>
    <property type="evidence" value="ECO:0007669"/>
    <property type="project" value="InterPro"/>
</dbReference>
<evidence type="ECO:0000313" key="5">
    <source>
        <dbReference type="EMBL" id="EPR74182.1"/>
    </source>
</evidence>
<proteinExistence type="predicted"/>
<feature type="domain" description="Signal transduction histidine kinase subgroup 3 dimerisation and phosphoacceptor" evidence="4">
    <location>
        <begin position="778"/>
        <end position="836"/>
    </location>
</feature>
<keyword evidence="2" id="KW-0472">Membrane</keyword>
<gene>
    <name evidence="5" type="ORF">ADIWIN_0759</name>
</gene>
<dbReference type="PATRIC" id="fig|641526.4.peg.751"/>
<dbReference type="Gene3D" id="3.30.565.10">
    <property type="entry name" value="Histidine kinase-like ATPase, C-terminal domain"/>
    <property type="match status" value="1"/>
</dbReference>
<evidence type="ECO:0000256" key="2">
    <source>
        <dbReference type="SAM" id="Phobius"/>
    </source>
</evidence>
<dbReference type="InterPro" id="IPR011712">
    <property type="entry name" value="Sig_transdc_His_kin_sub3_dim/P"/>
</dbReference>
<dbReference type="PANTHER" id="PTHR43547:SF2">
    <property type="entry name" value="HYBRID SIGNAL TRANSDUCTION HISTIDINE KINASE C"/>
    <property type="match status" value="1"/>
</dbReference>
<comment type="caution">
    <text evidence="5">The sequence shown here is derived from an EMBL/GenBank/DDBJ whole genome shotgun (WGS) entry which is preliminary data.</text>
</comment>
<sequence>MFRDVQAIAQDRSGHMWFGTSQGLNRYDGYHFLTYNSDKKNPNFIEEEGFTAEMIMNEAKDALWFMANDRLFNLNLSTDKVKEYNEAHHIKGKVLRLLKTADHSIWVITDDYWENQGQDSKQYLQKFEDGNFRIMASIPRTNRGFSGLLQDAEGFLWWSTPNGTLKYNTDGELMASHDLGSYEWFGSEMHYVISFFDHNNTHYYFPHTGGVKVFDEKTQRSKLIFDVEDEFGYAIEDNQHHIWFGGLQKLYRMSPKGEFIDYSEILKSRFDFTKINRLFIDASNLLWVATDNGLFKIRTDKQLFKNVFKSNKNGWGNAMRAVFEANDGTIFAHCENEGVLLFQDFDGKMDTLKLHTESENKIELQYAASFFVTNKAKTTAFTVGKTVYKIDLKTGETKSYDQFIPNLKVYGPNPLIKLRDGRLLFGYTLSRLVLFNPETEESEFVFKDTSDFTEVSDLSYFYQNREDDMVWVGTQNDGLLKIDLNGTVVERFSINTTPNISKNRILVLEGGTTGSLWIGTYGGGLNYLSADGKTIKKYTKADGLADNNVVGIMHDEQRNLWISTYNGISYFDKENAQFQNFYVEDGLSHNEFNYSSAFKDSKNNYYFGGMNGLNSFKPEEIFKSAERFHIHFTGISGYNSKLKSRFNNDCSYLKNKAVEISPYDQYFQIDWTMPNYFNNQKNTYSTKLEGFEGQWFYQGNASSIRYNQLPAGDYVLKIKGTDSRGNKAASILSIPITVKQIFYKKWWFILLVLLFVIAIMYSIFRYRFKQALAMERLRTKISSDLHDDVGSLLSGLAMQTELMEINASEADKLKLQKIAGISRNAISQMRDLVWSIDSRRETVHDLIERMHELAEELLLPKEIAFQIDSSSIRNPSRRLTAQTKQDIFLIYKESITNILRHSDASNVKISLINTSKGCEFTIQDNGSKKECYKSTGLGLSNMAMRAEKLKAELVFKKKTDLAFICICHLICNLKTILK</sequence>
<dbReference type="Gene3D" id="1.20.5.1930">
    <property type="match status" value="1"/>
</dbReference>
<dbReference type="Proteomes" id="UP000014962">
    <property type="component" value="Unassembled WGS sequence"/>
</dbReference>
<dbReference type="Gene3D" id="2.130.10.10">
    <property type="entry name" value="YVTN repeat-like/Quinoprotein amine dehydrogenase"/>
    <property type="match status" value="3"/>
</dbReference>
<dbReference type="InterPro" id="IPR011110">
    <property type="entry name" value="Reg_prop"/>
</dbReference>
<keyword evidence="2" id="KW-1133">Transmembrane helix</keyword>
<keyword evidence="2" id="KW-0812">Transmembrane</keyword>
<dbReference type="Pfam" id="PF07494">
    <property type="entry name" value="Reg_prop"/>
    <property type="match status" value="2"/>
</dbReference>
<feature type="domain" description="Two component regulator three Y" evidence="3">
    <location>
        <begin position="675"/>
        <end position="739"/>
    </location>
</feature>
<dbReference type="EMBL" id="ATMR01000042">
    <property type="protein sequence ID" value="EPR74182.1"/>
    <property type="molecule type" value="Genomic_DNA"/>
</dbReference>
<dbReference type="Pfam" id="PF07730">
    <property type="entry name" value="HisKA_3"/>
    <property type="match status" value="1"/>
</dbReference>
<reference evidence="5 6" key="1">
    <citation type="journal article" date="2013" name="Genome Announc.">
        <title>Draft Genome Sequence of Winogradskyella psychrotolerans RS-3T, Isolated from the Marine Transect of Kongsfjorden, Ny-Alesund, Svalbard, Arctic Ocean.</title>
        <authorList>
            <person name="Kumar Pinnaka A."/>
            <person name="Ara S."/>
            <person name="Singh A."/>
            <person name="Shivaji S."/>
        </authorList>
    </citation>
    <scope>NUCLEOTIDE SEQUENCE [LARGE SCALE GENOMIC DNA]</scope>
    <source>
        <strain evidence="5 6">RS-3</strain>
    </source>
</reference>
<organism evidence="5 6">
    <name type="scientific">Winogradskyella psychrotolerans RS-3</name>
    <dbReference type="NCBI Taxonomy" id="641526"/>
    <lineage>
        <taxon>Bacteria</taxon>
        <taxon>Pseudomonadati</taxon>
        <taxon>Bacteroidota</taxon>
        <taxon>Flavobacteriia</taxon>
        <taxon>Flavobacteriales</taxon>
        <taxon>Flavobacteriaceae</taxon>
        <taxon>Winogradskyella</taxon>
    </lineage>
</organism>
<dbReference type="InterPro" id="IPR013783">
    <property type="entry name" value="Ig-like_fold"/>
</dbReference>
<name>S7VXN7_9FLAO</name>
<dbReference type="Pfam" id="PF07495">
    <property type="entry name" value="Y_Y_Y"/>
    <property type="match status" value="1"/>
</dbReference>
<evidence type="ECO:0000256" key="1">
    <source>
        <dbReference type="ARBA" id="ARBA00022553"/>
    </source>
</evidence>
<feature type="transmembrane region" description="Helical" evidence="2">
    <location>
        <begin position="746"/>
        <end position="764"/>
    </location>
</feature>
<dbReference type="SUPFAM" id="SSF63829">
    <property type="entry name" value="Calcium-dependent phosphotriesterase"/>
    <property type="match status" value="3"/>
</dbReference>
<keyword evidence="5" id="KW-0808">Transferase</keyword>
<dbReference type="SUPFAM" id="SSF55874">
    <property type="entry name" value="ATPase domain of HSP90 chaperone/DNA topoisomerase II/histidine kinase"/>
    <property type="match status" value="1"/>
</dbReference>
<evidence type="ECO:0000313" key="6">
    <source>
        <dbReference type="Proteomes" id="UP000014962"/>
    </source>
</evidence>
<dbReference type="InterPro" id="IPR011123">
    <property type="entry name" value="Y_Y_Y"/>
</dbReference>
<dbReference type="GO" id="GO:0016020">
    <property type="term" value="C:membrane"/>
    <property type="evidence" value="ECO:0007669"/>
    <property type="project" value="InterPro"/>
</dbReference>
<keyword evidence="6" id="KW-1185">Reference proteome</keyword>
<keyword evidence="5" id="KW-0418">Kinase</keyword>